<comment type="caution">
    <text evidence="1">The sequence shown here is derived from an EMBL/GenBank/DDBJ whole genome shotgun (WGS) entry which is preliminary data.</text>
</comment>
<evidence type="ECO:0000313" key="2">
    <source>
        <dbReference type="Proteomes" id="UP000014028"/>
    </source>
</evidence>
<proteinExistence type="predicted"/>
<dbReference type="AlphaFoldDB" id="A0A9W5RBP8"/>
<accession>A0A9W5RBP8</accession>
<organism evidence="1 2">
    <name type="scientific">Bacillus cereus VD184</name>
    <dbReference type="NCBI Taxonomy" id="1053242"/>
    <lineage>
        <taxon>Bacteria</taxon>
        <taxon>Bacillati</taxon>
        <taxon>Bacillota</taxon>
        <taxon>Bacilli</taxon>
        <taxon>Bacillales</taxon>
        <taxon>Bacillaceae</taxon>
        <taxon>Bacillus</taxon>
        <taxon>Bacillus cereus group</taxon>
    </lineage>
</organism>
<dbReference type="Proteomes" id="UP000014028">
    <property type="component" value="Unassembled WGS sequence"/>
</dbReference>
<name>A0A9W5RBP8_BACCE</name>
<reference evidence="1 2" key="1">
    <citation type="submission" date="2012-12" db="EMBL/GenBank/DDBJ databases">
        <title>The Genome Sequence of Bacillus cereus VD184.</title>
        <authorList>
            <consortium name="The Broad Institute Genome Sequencing Platform"/>
            <consortium name="The Broad Institute Genome Sequencing Center for Infectious Disease"/>
            <person name="Feldgarden M."/>
            <person name="Van der Auwera G.A."/>
            <person name="Mahillon J."/>
            <person name="Duprez V."/>
            <person name="Timmery S."/>
            <person name="Mattelet C."/>
            <person name="Dierick K."/>
            <person name="Sun M."/>
            <person name="Yu Z."/>
            <person name="Zhu L."/>
            <person name="Hu X."/>
            <person name="Shank E.B."/>
            <person name="Swiecicka I."/>
            <person name="Hansen B.M."/>
            <person name="Andrup L."/>
            <person name="Walker B."/>
            <person name="Young S.K."/>
            <person name="Zeng Q."/>
            <person name="Gargeya S."/>
            <person name="Fitzgerald M."/>
            <person name="Haas B."/>
            <person name="Abouelleil A."/>
            <person name="Alvarado L."/>
            <person name="Arachchi H.M."/>
            <person name="Berlin A.M."/>
            <person name="Chapman S.B."/>
            <person name="Dewar J."/>
            <person name="Goldberg J."/>
            <person name="Griggs A."/>
            <person name="Gujja S."/>
            <person name="Hansen M."/>
            <person name="Howarth C."/>
            <person name="Imamovic A."/>
            <person name="Larimer J."/>
            <person name="McCowan C."/>
            <person name="Murphy C."/>
            <person name="Neiman D."/>
            <person name="Pearson M."/>
            <person name="Priest M."/>
            <person name="Roberts A."/>
            <person name="Saif S."/>
            <person name="Shea T."/>
            <person name="Sisk P."/>
            <person name="Sykes S."/>
            <person name="Wortman J."/>
            <person name="Nusbaum C."/>
            <person name="Birren B."/>
        </authorList>
    </citation>
    <scope>NUCLEOTIDE SEQUENCE [LARGE SCALE GENOMIC DNA]</scope>
    <source>
        <strain evidence="1 2">VD184</strain>
    </source>
</reference>
<protein>
    <submittedName>
        <fullName evidence="1">Uncharacterized protein</fullName>
    </submittedName>
</protein>
<evidence type="ECO:0000313" key="1">
    <source>
        <dbReference type="EMBL" id="EOQ19737.1"/>
    </source>
</evidence>
<gene>
    <name evidence="1" type="ORF">IKC_04211</name>
</gene>
<dbReference type="EMBL" id="AHFK01000018">
    <property type="protein sequence ID" value="EOQ19737.1"/>
    <property type="molecule type" value="Genomic_DNA"/>
</dbReference>
<sequence length="51" mass="5799">MNKKFIVFYEIPPLRAIMSIEVEAGNEEEAKKVAMQQLGIYARIKGTQVKS</sequence>
<dbReference type="RefSeq" id="WP_001995841.1">
    <property type="nucleotide sequence ID" value="NZ_KB976820.1"/>
</dbReference>